<accession>A0A6C2UCG6</accession>
<evidence type="ECO:0000313" key="2">
    <source>
        <dbReference type="EMBL" id="VGO17878.1"/>
    </source>
</evidence>
<dbReference type="Proteomes" id="UP000366872">
    <property type="component" value="Unassembled WGS sequence"/>
</dbReference>
<keyword evidence="1" id="KW-0732">Signal</keyword>
<sequence length="237" mass="26213">MNGIKRLALLACLLAAGRSGRAAEVVFELDFSQARGDAGTWLEERGWATQGKIRKMKPRFENGALVLEAMDGDSGAFIYRFGKEAFLTNAHQIQIEWGVEQYPQGSDWSGPIDKARNTRDAINVMVSFGTKKIGSGNLLVPAIPYFIGLFPADGEETGKAYYGNYWQKGGRYFCISGNGTTDPISTRFPLAQKFQETFGMPAPPVTAVTLEVDAKHTEKRDGRHSKAYVRKIMFLSE</sequence>
<reference evidence="2 3" key="1">
    <citation type="submission" date="2019-04" db="EMBL/GenBank/DDBJ databases">
        <authorList>
            <person name="Van Vliet M D."/>
        </authorList>
    </citation>
    <scope>NUCLEOTIDE SEQUENCE [LARGE SCALE GENOMIC DNA]</scope>
    <source>
        <strain evidence="2 3">F1</strain>
    </source>
</reference>
<evidence type="ECO:0000256" key="1">
    <source>
        <dbReference type="SAM" id="SignalP"/>
    </source>
</evidence>
<dbReference type="EMBL" id="CAAHFG010000005">
    <property type="protein sequence ID" value="VGO17878.1"/>
    <property type="molecule type" value="Genomic_DNA"/>
</dbReference>
<dbReference type="RefSeq" id="WP_136083339.1">
    <property type="nucleotide sequence ID" value="NZ_CAAHFG010000005.1"/>
</dbReference>
<evidence type="ECO:0000313" key="3">
    <source>
        <dbReference type="Proteomes" id="UP000366872"/>
    </source>
</evidence>
<gene>
    <name evidence="2" type="ORF">PDESU_06480</name>
</gene>
<keyword evidence="3" id="KW-1185">Reference proteome</keyword>
<proteinExistence type="predicted"/>
<feature type="signal peptide" evidence="1">
    <location>
        <begin position="1"/>
        <end position="22"/>
    </location>
</feature>
<feature type="chain" id="PRO_5025645154" description="DUF3047 domain-containing protein" evidence="1">
    <location>
        <begin position="23"/>
        <end position="237"/>
    </location>
</feature>
<name>A0A6C2UCG6_PONDE</name>
<dbReference type="AlphaFoldDB" id="A0A6C2UCG6"/>
<protein>
    <recommendedName>
        <fullName evidence="4">DUF3047 domain-containing protein</fullName>
    </recommendedName>
</protein>
<organism evidence="2 3">
    <name type="scientific">Pontiella desulfatans</name>
    <dbReference type="NCBI Taxonomy" id="2750659"/>
    <lineage>
        <taxon>Bacteria</taxon>
        <taxon>Pseudomonadati</taxon>
        <taxon>Kiritimatiellota</taxon>
        <taxon>Kiritimatiellia</taxon>
        <taxon>Kiritimatiellales</taxon>
        <taxon>Pontiellaceae</taxon>
        <taxon>Pontiella</taxon>
    </lineage>
</organism>
<evidence type="ECO:0008006" key="4">
    <source>
        <dbReference type="Google" id="ProtNLM"/>
    </source>
</evidence>